<reference evidence="1" key="1">
    <citation type="submission" date="2019-08" db="EMBL/GenBank/DDBJ databases">
        <authorList>
            <person name="Kucharzyk K."/>
            <person name="Murdoch R.W."/>
            <person name="Higgins S."/>
            <person name="Loffler F."/>
        </authorList>
    </citation>
    <scope>NUCLEOTIDE SEQUENCE</scope>
</reference>
<gene>
    <name evidence="1" type="ORF">SDC9_125488</name>
</gene>
<comment type="caution">
    <text evidence="1">The sequence shown here is derived from an EMBL/GenBank/DDBJ whole genome shotgun (WGS) entry which is preliminary data.</text>
</comment>
<protein>
    <submittedName>
        <fullName evidence="1">Uncharacterized protein</fullName>
    </submittedName>
</protein>
<proteinExistence type="predicted"/>
<dbReference type="EMBL" id="VSSQ01028674">
    <property type="protein sequence ID" value="MPM78477.1"/>
    <property type="molecule type" value="Genomic_DNA"/>
</dbReference>
<sequence>MILVDVHSRLLAAFERDARANDLRQAVDVEGLEAELFLQLAAHLVGPGFRAEDARLERDIRLRCAAFTERLREV</sequence>
<organism evidence="1">
    <name type="scientific">bioreactor metagenome</name>
    <dbReference type="NCBI Taxonomy" id="1076179"/>
    <lineage>
        <taxon>unclassified sequences</taxon>
        <taxon>metagenomes</taxon>
        <taxon>ecological metagenomes</taxon>
    </lineage>
</organism>
<dbReference type="AlphaFoldDB" id="A0A645CNI5"/>
<name>A0A645CNI5_9ZZZZ</name>
<accession>A0A645CNI5</accession>
<evidence type="ECO:0000313" key="1">
    <source>
        <dbReference type="EMBL" id="MPM78477.1"/>
    </source>
</evidence>